<keyword evidence="3" id="KW-0456">Lyase</keyword>
<dbReference type="InterPro" id="IPR037523">
    <property type="entry name" value="VOC_core"/>
</dbReference>
<name>D9PM20_9ZZZZ</name>
<dbReference type="Gene3D" id="3.10.180.10">
    <property type="entry name" value="2,3-Dihydroxybiphenyl 1,2-Dioxygenase, domain 1"/>
    <property type="match status" value="1"/>
</dbReference>
<dbReference type="GO" id="GO:0051213">
    <property type="term" value="F:dioxygenase activity"/>
    <property type="evidence" value="ECO:0007669"/>
    <property type="project" value="UniProtKB-KW"/>
</dbReference>
<reference evidence="3" key="2">
    <citation type="journal article" date="2011" name="Microb. Ecol.">
        <title>Taxonomic and Functional Metagenomic Profiling of the Microbial Community in the Anoxic Sediment of a Sub-saline Shallow Lake (Laguna de Carrizo, Central Spain).</title>
        <authorList>
            <person name="Ferrer M."/>
            <person name="Guazzaroni M.E."/>
            <person name="Richter M."/>
            <person name="Garcia-Salamanca A."/>
            <person name="Yarza P."/>
            <person name="Suarez-Suarez A."/>
            <person name="Solano J."/>
            <person name="Alcaide M."/>
            <person name="van Dillewijn P."/>
            <person name="Molina-Henares M.A."/>
            <person name="Lopez-Cortes N."/>
            <person name="Al-Ramahi Y."/>
            <person name="Guerrero C."/>
            <person name="Acosta A."/>
            <person name="de Eugenio L.I."/>
            <person name="Martinez V."/>
            <person name="Marques S."/>
            <person name="Rojo F."/>
            <person name="Santero E."/>
            <person name="Genilloud O."/>
            <person name="Perez-Perez J."/>
            <person name="Rossello-Mora R."/>
            <person name="Ramos J.L."/>
        </authorList>
    </citation>
    <scope>NUCLEOTIDE SEQUENCE</scope>
</reference>
<organism evidence="3">
    <name type="scientific">sediment metagenome</name>
    <dbReference type="NCBI Taxonomy" id="749907"/>
    <lineage>
        <taxon>unclassified sequences</taxon>
        <taxon>metagenomes</taxon>
        <taxon>ecological metagenomes</taxon>
    </lineage>
</organism>
<dbReference type="GO" id="GO:0004462">
    <property type="term" value="F:lactoylglutathione lyase activity"/>
    <property type="evidence" value="ECO:0007669"/>
    <property type="project" value="UniProtKB-EC"/>
</dbReference>
<proteinExistence type="predicted"/>
<protein>
    <submittedName>
        <fullName evidence="3">Protein containing Glyoxalase/bleomycin resistance protein/dioxygenase domain</fullName>
        <ecNumber evidence="3">4.4.1.5</ecNumber>
    </submittedName>
</protein>
<dbReference type="InterPro" id="IPR051785">
    <property type="entry name" value="MMCE/EMCE_epimerase"/>
</dbReference>
<dbReference type="EMBL" id="ADZX01000791">
    <property type="protein sequence ID" value="EFK95376.1"/>
    <property type="molecule type" value="Genomic_DNA"/>
</dbReference>
<evidence type="ECO:0000259" key="2">
    <source>
        <dbReference type="PROSITE" id="PS51819"/>
    </source>
</evidence>
<dbReference type="Pfam" id="PF00903">
    <property type="entry name" value="Glyoxalase"/>
    <property type="match status" value="1"/>
</dbReference>
<dbReference type="SUPFAM" id="SSF54593">
    <property type="entry name" value="Glyoxalase/Bleomycin resistance protein/Dihydroxybiphenyl dioxygenase"/>
    <property type="match status" value="1"/>
</dbReference>
<comment type="caution">
    <text evidence="3">The sequence shown here is derived from an EMBL/GenBank/DDBJ whole genome shotgun (WGS) entry which is preliminary data.</text>
</comment>
<dbReference type="GO" id="GO:0046491">
    <property type="term" value="P:L-methylmalonyl-CoA metabolic process"/>
    <property type="evidence" value="ECO:0007669"/>
    <property type="project" value="TreeGrafter"/>
</dbReference>
<dbReference type="AlphaFoldDB" id="D9PM20"/>
<dbReference type="EC" id="4.4.1.5" evidence="3"/>
<keyword evidence="1" id="KW-0479">Metal-binding</keyword>
<dbReference type="PANTHER" id="PTHR43048:SF3">
    <property type="entry name" value="METHYLMALONYL-COA EPIMERASE, MITOCHONDRIAL"/>
    <property type="match status" value="1"/>
</dbReference>
<dbReference type="GO" id="GO:0004493">
    <property type="term" value="F:methylmalonyl-CoA epimerase activity"/>
    <property type="evidence" value="ECO:0007669"/>
    <property type="project" value="TreeGrafter"/>
</dbReference>
<gene>
    <name evidence="3" type="ORF">LDC_2598</name>
</gene>
<dbReference type="InterPro" id="IPR004360">
    <property type="entry name" value="Glyas_Fos-R_dOase_dom"/>
</dbReference>
<dbReference type="InterPro" id="IPR029068">
    <property type="entry name" value="Glyas_Bleomycin-R_OHBP_Dase"/>
</dbReference>
<evidence type="ECO:0000313" key="3">
    <source>
        <dbReference type="EMBL" id="EFK95376.1"/>
    </source>
</evidence>
<keyword evidence="3" id="KW-0560">Oxidoreductase</keyword>
<sequence>MRVLGIDHVAIRVKDLDKARKFFEEVFETTFHELGDVPALDIRSMIDPLGLELVVPLFPNGPTSRVLEKHGEGMTVLSFKVANLDEAVSEMTAKGVRMTNRGWNGDLEGATFHPADTFGVLIELVQYHKEEHPLRTCIKKNVGRPLAD</sequence>
<dbReference type="PANTHER" id="PTHR43048">
    <property type="entry name" value="METHYLMALONYL-COA EPIMERASE"/>
    <property type="match status" value="1"/>
</dbReference>
<dbReference type="GO" id="GO:0046872">
    <property type="term" value="F:metal ion binding"/>
    <property type="evidence" value="ECO:0007669"/>
    <property type="project" value="UniProtKB-KW"/>
</dbReference>
<feature type="domain" description="VOC" evidence="2">
    <location>
        <begin position="5"/>
        <end position="127"/>
    </location>
</feature>
<accession>D9PM20</accession>
<dbReference type="PROSITE" id="PS51819">
    <property type="entry name" value="VOC"/>
    <property type="match status" value="1"/>
</dbReference>
<evidence type="ECO:0000256" key="1">
    <source>
        <dbReference type="ARBA" id="ARBA00022723"/>
    </source>
</evidence>
<keyword evidence="3" id="KW-0223">Dioxygenase</keyword>
<reference evidence="3" key="1">
    <citation type="submission" date="2010-07" db="EMBL/GenBank/DDBJ databases">
        <authorList>
            <consortium name="CONSOLIDER consortium CSD2007-00005"/>
            <person name="Guazzaroni M.-E."/>
            <person name="Richter M."/>
            <person name="Garcia-Salamanca A."/>
            <person name="Yarza P."/>
            <person name="Ferrer M."/>
        </authorList>
    </citation>
    <scope>NUCLEOTIDE SEQUENCE</scope>
</reference>